<dbReference type="Proteomes" id="UP000054279">
    <property type="component" value="Unassembled WGS sequence"/>
</dbReference>
<sequence length="84" mass="9194">MSGLSNIISELTEDLKEHTLSPGITIFSLPNEILVEIFPHCLEDFPNAINYLTSEANAVPIEFNAYMCPASLDTSLLSLALCHV</sequence>
<accession>A0A0C9TDQ5</accession>
<protein>
    <submittedName>
        <fullName evidence="1">Unplaced genomic scaffold SPHSTscaffold_263, whole genome shotgun sequence</fullName>
    </submittedName>
</protein>
<gene>
    <name evidence="1" type="ORF">M422DRAFT_37827</name>
</gene>
<dbReference type="EMBL" id="KN837338">
    <property type="protein sequence ID" value="KIJ27353.1"/>
    <property type="molecule type" value="Genomic_DNA"/>
</dbReference>
<dbReference type="HOGENOM" id="CLU_2528915_0_0_1"/>
<dbReference type="AlphaFoldDB" id="A0A0C9TDQ5"/>
<evidence type="ECO:0000313" key="2">
    <source>
        <dbReference type="Proteomes" id="UP000054279"/>
    </source>
</evidence>
<organism evidence="1 2">
    <name type="scientific">Sphaerobolus stellatus (strain SS14)</name>
    <dbReference type="NCBI Taxonomy" id="990650"/>
    <lineage>
        <taxon>Eukaryota</taxon>
        <taxon>Fungi</taxon>
        <taxon>Dikarya</taxon>
        <taxon>Basidiomycota</taxon>
        <taxon>Agaricomycotina</taxon>
        <taxon>Agaricomycetes</taxon>
        <taxon>Phallomycetidae</taxon>
        <taxon>Geastrales</taxon>
        <taxon>Sphaerobolaceae</taxon>
        <taxon>Sphaerobolus</taxon>
    </lineage>
</organism>
<keyword evidence="2" id="KW-1185">Reference proteome</keyword>
<evidence type="ECO:0000313" key="1">
    <source>
        <dbReference type="EMBL" id="KIJ27353.1"/>
    </source>
</evidence>
<reference evidence="1 2" key="1">
    <citation type="submission" date="2014-06" db="EMBL/GenBank/DDBJ databases">
        <title>Evolutionary Origins and Diversification of the Mycorrhizal Mutualists.</title>
        <authorList>
            <consortium name="DOE Joint Genome Institute"/>
            <consortium name="Mycorrhizal Genomics Consortium"/>
            <person name="Kohler A."/>
            <person name="Kuo A."/>
            <person name="Nagy L.G."/>
            <person name="Floudas D."/>
            <person name="Copeland A."/>
            <person name="Barry K.W."/>
            <person name="Cichocki N."/>
            <person name="Veneault-Fourrey C."/>
            <person name="LaButti K."/>
            <person name="Lindquist E.A."/>
            <person name="Lipzen A."/>
            <person name="Lundell T."/>
            <person name="Morin E."/>
            <person name="Murat C."/>
            <person name="Riley R."/>
            <person name="Ohm R."/>
            <person name="Sun H."/>
            <person name="Tunlid A."/>
            <person name="Henrissat B."/>
            <person name="Grigoriev I.V."/>
            <person name="Hibbett D.S."/>
            <person name="Martin F."/>
        </authorList>
    </citation>
    <scope>NUCLEOTIDE SEQUENCE [LARGE SCALE GENOMIC DNA]</scope>
    <source>
        <strain evidence="1 2">SS14</strain>
    </source>
</reference>
<name>A0A0C9TDQ5_SPHS4</name>
<proteinExistence type="predicted"/>